<keyword evidence="8" id="KW-1185">Reference proteome</keyword>
<evidence type="ECO:0000256" key="4">
    <source>
        <dbReference type="ARBA" id="ARBA00022989"/>
    </source>
</evidence>
<feature type="transmembrane region" description="Helical" evidence="6">
    <location>
        <begin position="134"/>
        <end position="158"/>
    </location>
</feature>
<dbReference type="GO" id="GO:0022857">
    <property type="term" value="F:transmembrane transporter activity"/>
    <property type="evidence" value="ECO:0007669"/>
    <property type="project" value="InterPro"/>
</dbReference>
<feature type="transmembrane region" description="Helical" evidence="6">
    <location>
        <begin position="210"/>
        <end position="229"/>
    </location>
</feature>
<evidence type="ECO:0000256" key="3">
    <source>
        <dbReference type="ARBA" id="ARBA00022692"/>
    </source>
</evidence>
<keyword evidence="5 6" id="KW-0472">Membrane</keyword>
<evidence type="ECO:0000256" key="5">
    <source>
        <dbReference type="ARBA" id="ARBA00023136"/>
    </source>
</evidence>
<dbReference type="PANTHER" id="PTHR45649:SF1">
    <property type="entry name" value="TRANSPORTER, PUTATIVE (EUROFUNG)-RELATED"/>
    <property type="match status" value="1"/>
</dbReference>
<accession>A0A8E2JLK9</accession>
<organism evidence="7 8">
    <name type="scientific">Glonium stellatum</name>
    <dbReference type="NCBI Taxonomy" id="574774"/>
    <lineage>
        <taxon>Eukaryota</taxon>
        <taxon>Fungi</taxon>
        <taxon>Dikarya</taxon>
        <taxon>Ascomycota</taxon>
        <taxon>Pezizomycotina</taxon>
        <taxon>Dothideomycetes</taxon>
        <taxon>Pleosporomycetidae</taxon>
        <taxon>Gloniales</taxon>
        <taxon>Gloniaceae</taxon>
        <taxon>Glonium</taxon>
    </lineage>
</organism>
<keyword evidence="3 6" id="KW-0812">Transmembrane</keyword>
<reference evidence="7 8" key="1">
    <citation type="journal article" date="2016" name="Nat. Commun.">
        <title>Ectomycorrhizal ecology is imprinted in the genome of the dominant symbiotic fungus Cenococcum geophilum.</title>
        <authorList>
            <consortium name="DOE Joint Genome Institute"/>
            <person name="Peter M."/>
            <person name="Kohler A."/>
            <person name="Ohm R.A."/>
            <person name="Kuo A."/>
            <person name="Krutzmann J."/>
            <person name="Morin E."/>
            <person name="Arend M."/>
            <person name="Barry K.W."/>
            <person name="Binder M."/>
            <person name="Choi C."/>
            <person name="Clum A."/>
            <person name="Copeland A."/>
            <person name="Grisel N."/>
            <person name="Haridas S."/>
            <person name="Kipfer T."/>
            <person name="LaButti K."/>
            <person name="Lindquist E."/>
            <person name="Lipzen A."/>
            <person name="Maire R."/>
            <person name="Meier B."/>
            <person name="Mihaltcheva S."/>
            <person name="Molinier V."/>
            <person name="Murat C."/>
            <person name="Poggeler S."/>
            <person name="Quandt C.A."/>
            <person name="Sperisen C."/>
            <person name="Tritt A."/>
            <person name="Tisserant E."/>
            <person name="Crous P.W."/>
            <person name="Henrissat B."/>
            <person name="Nehls U."/>
            <person name="Egli S."/>
            <person name="Spatafora J.W."/>
            <person name="Grigoriev I.V."/>
            <person name="Martin F.M."/>
        </authorList>
    </citation>
    <scope>NUCLEOTIDE SEQUENCE [LARGE SCALE GENOMIC DNA]</scope>
    <source>
        <strain evidence="7 8">CBS 207.34</strain>
    </source>
</reference>
<protein>
    <submittedName>
        <fullName evidence="7">Putative GABA permease</fullName>
    </submittedName>
</protein>
<feature type="transmembrane region" description="Helical" evidence="6">
    <location>
        <begin position="421"/>
        <end position="441"/>
    </location>
</feature>
<feature type="transmembrane region" description="Helical" evidence="6">
    <location>
        <begin position="82"/>
        <end position="101"/>
    </location>
</feature>
<dbReference type="Proteomes" id="UP000250140">
    <property type="component" value="Unassembled WGS sequence"/>
</dbReference>
<comment type="subcellular location">
    <subcellularLocation>
        <location evidence="1">Membrane</location>
        <topology evidence="1">Multi-pass membrane protein</topology>
    </subcellularLocation>
</comment>
<keyword evidence="4 6" id="KW-1133">Transmembrane helix</keyword>
<dbReference type="InterPro" id="IPR002293">
    <property type="entry name" value="AA/rel_permease1"/>
</dbReference>
<feature type="transmembrane region" description="Helical" evidence="6">
    <location>
        <begin position="178"/>
        <end position="198"/>
    </location>
</feature>
<dbReference type="PANTHER" id="PTHR45649">
    <property type="entry name" value="AMINO-ACID PERMEASE BAT1"/>
    <property type="match status" value="1"/>
</dbReference>
<dbReference type="EMBL" id="KV751169">
    <property type="protein sequence ID" value="OCL01219.1"/>
    <property type="molecule type" value="Genomic_DNA"/>
</dbReference>
<proteinExistence type="predicted"/>
<evidence type="ECO:0000313" key="7">
    <source>
        <dbReference type="EMBL" id="OCL01219.1"/>
    </source>
</evidence>
<keyword evidence="2" id="KW-0813">Transport</keyword>
<dbReference type="OrthoDB" id="3257095at2759"/>
<evidence type="ECO:0000313" key="8">
    <source>
        <dbReference type="Proteomes" id="UP000250140"/>
    </source>
</evidence>
<sequence>MALNGAGEIAQLEMTQMQNGLHGLQSSMERDRNELARVGKREVLKRNFAFMSMLGFGCIVLNTWEGVLILFVMGFANGGPSGLVYGFIIAWIGTLSIFVVLSELASMYPIDIALTTVGQYYWCAMLGPRKYRKILSYVTGWLTVCGWQGAATSAFLLAGSIVQSLIILNNPTYDPKSWQALLIMYACIIGAVLTNTVVSSFLPAIEGAILICHVVGFFAILITVTYLAPVHNSASEVFDFFLNNGGWPTQGLSVFIGMISTVFIFLGADSVIHMSEEVQNASVTVPRATIMSIVVNGAFGFGMLIGILFSLGDDLKPLLKSPYGYAFIQIFMNSTRSRAASTVLTAVLLALIFFSTIGVVATTSRMIWSFARDRGIPGWRTLSKVESHTSIPFAAIFLTAIISVLLLLINLGSPTALSDIISLSVNSFYGSYMISATLLLWCRLTGRIKEPGDDVTTSTMDANGDFNLIWGPWRLRGWWGIANNAFACAWMIVVLFFSSWPSETPVTAATMNYSVFITLLVVVASATYYWFWARKTYVGAIVEVDVVESGGVSQHLKV</sequence>
<dbReference type="Pfam" id="PF13520">
    <property type="entry name" value="AA_permease_2"/>
    <property type="match status" value="1"/>
</dbReference>
<feature type="transmembrane region" description="Helical" evidence="6">
    <location>
        <begin position="343"/>
        <end position="368"/>
    </location>
</feature>
<gene>
    <name evidence="7" type="ORF">AOQ84DRAFT_405028</name>
</gene>
<dbReference type="Gene3D" id="1.20.1740.10">
    <property type="entry name" value="Amino acid/polyamine transporter I"/>
    <property type="match status" value="1"/>
</dbReference>
<feature type="transmembrane region" description="Helical" evidence="6">
    <location>
        <begin position="249"/>
        <end position="268"/>
    </location>
</feature>
<dbReference type="AlphaFoldDB" id="A0A8E2JLK9"/>
<feature type="transmembrane region" description="Helical" evidence="6">
    <location>
        <begin position="478"/>
        <end position="500"/>
    </location>
</feature>
<feature type="transmembrane region" description="Helical" evidence="6">
    <location>
        <begin position="512"/>
        <end position="531"/>
    </location>
</feature>
<name>A0A8E2JLK9_9PEZI</name>
<feature type="transmembrane region" description="Helical" evidence="6">
    <location>
        <begin position="48"/>
        <end position="76"/>
    </location>
</feature>
<evidence type="ECO:0000256" key="1">
    <source>
        <dbReference type="ARBA" id="ARBA00004141"/>
    </source>
</evidence>
<evidence type="ECO:0000256" key="2">
    <source>
        <dbReference type="ARBA" id="ARBA00022448"/>
    </source>
</evidence>
<dbReference type="PIRSF" id="PIRSF006060">
    <property type="entry name" value="AA_transporter"/>
    <property type="match status" value="1"/>
</dbReference>
<dbReference type="GO" id="GO:0016020">
    <property type="term" value="C:membrane"/>
    <property type="evidence" value="ECO:0007669"/>
    <property type="project" value="UniProtKB-SubCell"/>
</dbReference>
<feature type="transmembrane region" description="Helical" evidence="6">
    <location>
        <begin position="389"/>
        <end position="409"/>
    </location>
</feature>
<evidence type="ECO:0000256" key="6">
    <source>
        <dbReference type="SAM" id="Phobius"/>
    </source>
</evidence>
<feature type="transmembrane region" description="Helical" evidence="6">
    <location>
        <begin position="289"/>
        <end position="311"/>
    </location>
</feature>